<evidence type="ECO:0000313" key="2">
    <source>
        <dbReference type="Proteomes" id="UP000000488"/>
    </source>
</evidence>
<dbReference type="STRING" id="483219.LILAB_03945"/>
<protein>
    <submittedName>
        <fullName evidence="1">Uncharacterized protein</fullName>
    </submittedName>
</protein>
<dbReference type="Proteomes" id="UP000000488">
    <property type="component" value="Chromosome"/>
</dbReference>
<proteinExistence type="predicted"/>
<name>F8CKP9_MYXFH</name>
<reference evidence="1 2" key="1">
    <citation type="journal article" date="2011" name="J. Bacteriol.">
        <title>Genome sequence of the halotolerant marine bacterium Myxococcus fulvus HW-1.</title>
        <authorList>
            <person name="Li Z.F."/>
            <person name="Li X."/>
            <person name="Liu H."/>
            <person name="Liu X."/>
            <person name="Han K."/>
            <person name="Wu Z.H."/>
            <person name="Hu W."/>
            <person name="Li F.F."/>
            <person name="Li Y.Z."/>
        </authorList>
    </citation>
    <scope>NUCLEOTIDE SEQUENCE [LARGE SCALE GENOMIC DNA]</scope>
    <source>
        <strain evidence="2">ATCC BAA-855 / HW-1</strain>
    </source>
</reference>
<dbReference type="KEGG" id="mfu:LILAB_03945"/>
<dbReference type="EMBL" id="CP002830">
    <property type="protein sequence ID" value="AEI62714.1"/>
    <property type="molecule type" value="Genomic_DNA"/>
</dbReference>
<dbReference type="HOGENOM" id="CLU_2410161_0_0_7"/>
<accession>F8CKP9</accession>
<organism evidence="1 2">
    <name type="scientific">Myxococcus fulvus (strain ATCC BAA-855 / HW-1)</name>
    <dbReference type="NCBI Taxonomy" id="483219"/>
    <lineage>
        <taxon>Bacteria</taxon>
        <taxon>Pseudomonadati</taxon>
        <taxon>Myxococcota</taxon>
        <taxon>Myxococcia</taxon>
        <taxon>Myxococcales</taxon>
        <taxon>Cystobacterineae</taxon>
        <taxon>Myxococcaceae</taxon>
        <taxon>Myxococcus</taxon>
    </lineage>
</organism>
<sequence length="92" mass="10521">MGYMLKLGWVEDRILGVDDLVFEIPDVRCVQVEAIDGPCEIDSEAPLDGWTSCDRWGTRRLRGDLSQLVENEVGRAWVERAQCLKHDFAEKI</sequence>
<dbReference type="AlphaFoldDB" id="F8CKP9"/>
<evidence type="ECO:0000313" key="1">
    <source>
        <dbReference type="EMBL" id="AEI62714.1"/>
    </source>
</evidence>
<gene>
    <name evidence="1" type="ordered locus">LILAB_03945</name>
</gene>